<dbReference type="InterPro" id="IPR036412">
    <property type="entry name" value="HAD-like_sf"/>
</dbReference>
<evidence type="ECO:0000256" key="2">
    <source>
        <dbReference type="ARBA" id="ARBA00006024"/>
    </source>
</evidence>
<dbReference type="InterPro" id="IPR023299">
    <property type="entry name" value="ATPase_P-typ_cyto_dom_N"/>
</dbReference>
<dbReference type="SUPFAM" id="SSF81660">
    <property type="entry name" value="Metal cation-transporting ATPase, ATP-binding domain N"/>
    <property type="match status" value="1"/>
</dbReference>
<feature type="transmembrane region" description="Helical" evidence="12">
    <location>
        <begin position="322"/>
        <end position="352"/>
    </location>
</feature>
<dbReference type="OrthoDB" id="432719at2759"/>
<feature type="transmembrane region" description="Helical" evidence="12">
    <location>
        <begin position="747"/>
        <end position="768"/>
    </location>
</feature>
<feature type="compositionally biased region" description="Low complexity" evidence="11">
    <location>
        <begin position="399"/>
        <end position="419"/>
    </location>
</feature>
<evidence type="ECO:0000256" key="12">
    <source>
        <dbReference type="SAM" id="Phobius"/>
    </source>
</evidence>
<dbReference type="InterPro" id="IPR008250">
    <property type="entry name" value="ATPase_P-typ_transduc_dom_A_sf"/>
</dbReference>
<dbReference type="Gene3D" id="2.70.150.10">
    <property type="entry name" value="Calcium-transporting ATPase, cytoplasmic transduction domain A"/>
    <property type="match status" value="1"/>
</dbReference>
<dbReference type="InterPro" id="IPR044492">
    <property type="entry name" value="P_typ_ATPase_HD_dom"/>
</dbReference>
<keyword evidence="9 12" id="KW-1133">Transmembrane helix</keyword>
<dbReference type="PRINTS" id="PR00119">
    <property type="entry name" value="CATATPASE"/>
</dbReference>
<dbReference type="SFLD" id="SFLDS00003">
    <property type="entry name" value="Haloacid_Dehalogenase"/>
    <property type="match status" value="1"/>
</dbReference>
<evidence type="ECO:0000256" key="10">
    <source>
        <dbReference type="ARBA" id="ARBA00023136"/>
    </source>
</evidence>
<evidence type="ECO:0000256" key="7">
    <source>
        <dbReference type="ARBA" id="ARBA00022842"/>
    </source>
</evidence>
<accession>A0A2P6VFZ6</accession>
<dbReference type="AlphaFoldDB" id="A0A2P6VFZ6"/>
<dbReference type="Pfam" id="PF00702">
    <property type="entry name" value="Hydrolase"/>
    <property type="match status" value="1"/>
</dbReference>
<dbReference type="SUPFAM" id="SSF81653">
    <property type="entry name" value="Calcium ATPase, transduction domain A"/>
    <property type="match status" value="1"/>
</dbReference>
<evidence type="ECO:0000313" key="15">
    <source>
        <dbReference type="Proteomes" id="UP000239649"/>
    </source>
</evidence>
<gene>
    <name evidence="14" type="ORF">C2E20_3558</name>
</gene>
<keyword evidence="3 12" id="KW-0812">Transmembrane</keyword>
<dbReference type="SUPFAM" id="SSF56784">
    <property type="entry name" value="HAD-like"/>
    <property type="match status" value="1"/>
</dbReference>
<dbReference type="STRING" id="554055.A0A2P6VFZ6"/>
<evidence type="ECO:0000256" key="1">
    <source>
        <dbReference type="ARBA" id="ARBA00004141"/>
    </source>
</evidence>
<proteinExistence type="inferred from homology"/>
<keyword evidence="4" id="KW-0479">Metal-binding</keyword>
<comment type="similarity">
    <text evidence="2">Belongs to the cation transport ATPase (P-type) (TC 3.A.3) family. Type IB subfamily.</text>
</comment>
<evidence type="ECO:0000259" key="13">
    <source>
        <dbReference type="Pfam" id="PF00122"/>
    </source>
</evidence>
<dbReference type="PANTHER" id="PTHR43079:SF1">
    <property type="entry name" value="CADMIUM_ZINC-TRANSPORTING ATPASE HMA1, CHLOROPLASTIC-RELATED"/>
    <property type="match status" value="1"/>
</dbReference>
<keyword evidence="15" id="KW-1185">Reference proteome</keyword>
<name>A0A2P6VFZ6_9CHLO</name>
<comment type="subcellular location">
    <subcellularLocation>
        <location evidence="1">Membrane</location>
        <topology evidence="1">Multi-pass membrane protein</topology>
    </subcellularLocation>
</comment>
<dbReference type="InterPro" id="IPR023214">
    <property type="entry name" value="HAD_sf"/>
</dbReference>
<evidence type="ECO:0000256" key="6">
    <source>
        <dbReference type="ARBA" id="ARBA00022840"/>
    </source>
</evidence>
<feature type="compositionally biased region" description="Low complexity" evidence="11">
    <location>
        <begin position="847"/>
        <end position="858"/>
    </location>
</feature>
<dbReference type="SFLD" id="SFLDF00027">
    <property type="entry name" value="p-type_atpase"/>
    <property type="match status" value="1"/>
</dbReference>
<feature type="region of interest" description="Disordered" evidence="11">
    <location>
        <begin position="644"/>
        <end position="686"/>
    </location>
</feature>
<keyword evidence="6" id="KW-0067">ATP-binding</keyword>
<dbReference type="NCBIfam" id="TIGR01494">
    <property type="entry name" value="ATPase_P-type"/>
    <property type="match status" value="1"/>
</dbReference>
<dbReference type="Pfam" id="PF00122">
    <property type="entry name" value="E1-E2_ATPase"/>
    <property type="match status" value="1"/>
</dbReference>
<dbReference type="SFLD" id="SFLDG00002">
    <property type="entry name" value="C1.7:_P-type_atpase_like"/>
    <property type="match status" value="1"/>
</dbReference>
<feature type="domain" description="P-type ATPase A" evidence="13">
    <location>
        <begin position="184"/>
        <end position="269"/>
    </location>
</feature>
<dbReference type="GO" id="GO:0016020">
    <property type="term" value="C:membrane"/>
    <property type="evidence" value="ECO:0007669"/>
    <property type="project" value="UniProtKB-SubCell"/>
</dbReference>
<evidence type="ECO:0000313" key="14">
    <source>
        <dbReference type="EMBL" id="PSC72991.1"/>
    </source>
</evidence>
<feature type="region of interest" description="Disordered" evidence="11">
    <location>
        <begin position="398"/>
        <end position="419"/>
    </location>
</feature>
<dbReference type="Gene3D" id="3.40.50.1000">
    <property type="entry name" value="HAD superfamily/HAD-like"/>
    <property type="match status" value="1"/>
</dbReference>
<evidence type="ECO:0000256" key="11">
    <source>
        <dbReference type="SAM" id="MobiDB-lite"/>
    </source>
</evidence>
<feature type="region of interest" description="Disordered" evidence="11">
    <location>
        <begin position="809"/>
        <end position="865"/>
    </location>
</feature>
<dbReference type="InterPro" id="IPR059000">
    <property type="entry name" value="ATPase_P-type_domA"/>
</dbReference>
<dbReference type="GO" id="GO:0016887">
    <property type="term" value="F:ATP hydrolysis activity"/>
    <property type="evidence" value="ECO:0007669"/>
    <property type="project" value="InterPro"/>
</dbReference>
<dbReference type="PANTHER" id="PTHR43079">
    <property type="entry name" value="PROBABLE CADMIUM/ZINC-TRANSPORTING ATPASE HMA1"/>
    <property type="match status" value="1"/>
</dbReference>
<feature type="transmembrane region" description="Helical" evidence="12">
    <location>
        <begin position="290"/>
        <end position="310"/>
    </location>
</feature>
<protein>
    <submittedName>
        <fullName evidence="14">Cadmium zinc-transporting ATPase chloroplastic</fullName>
    </submittedName>
</protein>
<organism evidence="14 15">
    <name type="scientific">Micractinium conductrix</name>
    <dbReference type="NCBI Taxonomy" id="554055"/>
    <lineage>
        <taxon>Eukaryota</taxon>
        <taxon>Viridiplantae</taxon>
        <taxon>Chlorophyta</taxon>
        <taxon>core chlorophytes</taxon>
        <taxon>Trebouxiophyceae</taxon>
        <taxon>Chlorellales</taxon>
        <taxon>Chlorellaceae</taxon>
        <taxon>Chlorella clade</taxon>
        <taxon>Micractinium</taxon>
    </lineage>
</organism>
<dbReference type="InterPro" id="IPR001757">
    <property type="entry name" value="P_typ_ATPase"/>
</dbReference>
<evidence type="ECO:0000256" key="3">
    <source>
        <dbReference type="ARBA" id="ARBA00022692"/>
    </source>
</evidence>
<dbReference type="Gene3D" id="3.40.1110.10">
    <property type="entry name" value="Calcium-transporting ATPase, cytoplasmic domain N"/>
    <property type="match status" value="1"/>
</dbReference>
<comment type="caution">
    <text evidence="14">The sequence shown here is derived from an EMBL/GenBank/DDBJ whole genome shotgun (WGS) entry which is preliminary data.</text>
</comment>
<evidence type="ECO:0000256" key="9">
    <source>
        <dbReference type="ARBA" id="ARBA00022989"/>
    </source>
</evidence>
<dbReference type="EMBL" id="LHPF02000008">
    <property type="protein sequence ID" value="PSC72991.1"/>
    <property type="molecule type" value="Genomic_DNA"/>
</dbReference>
<feature type="compositionally biased region" description="Low complexity" evidence="11">
    <location>
        <begin position="809"/>
        <end position="832"/>
    </location>
</feature>
<evidence type="ECO:0000256" key="4">
    <source>
        <dbReference type="ARBA" id="ARBA00022723"/>
    </source>
</evidence>
<evidence type="ECO:0000256" key="8">
    <source>
        <dbReference type="ARBA" id="ARBA00022967"/>
    </source>
</evidence>
<dbReference type="InterPro" id="IPR051949">
    <property type="entry name" value="Cation_Transport_ATPase"/>
</dbReference>
<dbReference type="GO" id="GO:0005524">
    <property type="term" value="F:ATP binding"/>
    <property type="evidence" value="ECO:0007669"/>
    <property type="project" value="UniProtKB-KW"/>
</dbReference>
<reference evidence="14 15" key="1">
    <citation type="journal article" date="2018" name="Plant J.">
        <title>Genome sequences of Chlorella sorokiniana UTEX 1602 and Micractinium conductrix SAG 241.80: implications to maltose excretion by a green alga.</title>
        <authorList>
            <person name="Arriola M.B."/>
            <person name="Velmurugan N."/>
            <person name="Zhang Y."/>
            <person name="Plunkett M.H."/>
            <person name="Hondzo H."/>
            <person name="Barney B.M."/>
        </authorList>
    </citation>
    <scope>NUCLEOTIDE SEQUENCE [LARGE SCALE GENOMIC DNA]</scope>
    <source>
        <strain evidence="14 15">SAG 241.80</strain>
    </source>
</reference>
<keyword evidence="10 12" id="KW-0472">Membrane</keyword>
<keyword evidence="8" id="KW-1278">Translocase</keyword>
<keyword evidence="5" id="KW-0547">Nucleotide-binding</keyword>
<feature type="transmembrane region" description="Helical" evidence="12">
    <location>
        <begin position="114"/>
        <end position="138"/>
    </location>
</feature>
<dbReference type="GO" id="GO:0046872">
    <property type="term" value="F:metal ion binding"/>
    <property type="evidence" value="ECO:0007669"/>
    <property type="project" value="UniProtKB-KW"/>
</dbReference>
<dbReference type="Proteomes" id="UP000239649">
    <property type="component" value="Unassembled WGS sequence"/>
</dbReference>
<sequence length="865" mass="85144">MIRTTSMSTVTITATTTAVATATATAKATRTATAAAAAAWLESSEPASIGKVALFLTAAAAARYAGWAPAAGGAAAARVLAGVATAGVYALAGPPAAVSLTYDLTAGKVDTHMLMHLAVLGTLATGHVLEGALLLVLFQSSHVVEHKLTEKAQGSLAALYKSMPKAAVLVRLGPGGAPDLCSARRVAAAAVAVGDCMLVKPGEQIPLDGTIVHGRAMVSAEHITGESLPVLSRAGDEVAAGSLNRDGLLVVQALRPAAESTPARIAQLTLDAQTKRPQLRTLLDRFGESYSRGVIAAALLLLALLVWQGVPLLGAAGQRGAFYRAMGFLTVASPCALVMVPLAYVSAIAACASRGILVKGGRVLDALAGCSIVAFDKTGTLTTGSLSCTSMRPLGATPAGTSTAGSSFDASSSSSSRRAGSAASVLGVPPREAAAAKRSALAAAVALSLRSSHPVSDAVVLHGAAAGLDGSGEEVADFQLVAGGGVEGVVSAAGGGKRGGADGGAQHAALGSLEYVSGRLSREEVAAVEAAAAAQGTSSVLSVLVLTPTGEATSGGDAGSSGGGGSGRSVWVMAFEDSVRQQSASAVRALQTGSWTGAASHANRMSVQMLTGDNEASAQRIARKLGIAHVAAALSPEQKLARVQQLSGREGCHSDSGVSAGGGGAGSSGARRRQRAPPAVRGGRPGGVMMVGDGINDAPALAAADVGVAIASNATAAASLAADVVIVSGSGIGALPQLLRVAHATRAVVAQNLALAAGSVLALALPTLLGWVPLWFAVMLHEGSTLAVALNSLRLLAYGAPPRRGGAATAATAAAQQQPVVEEAAPAPASGGSCSGHGHGHSHSHGEQQGNPAVAPMPAAVPPAA</sequence>
<dbReference type="PROSITE" id="PS00154">
    <property type="entry name" value="ATPASE_E1_E2"/>
    <property type="match status" value="1"/>
</dbReference>
<dbReference type="InterPro" id="IPR018303">
    <property type="entry name" value="ATPase_P-typ_P_site"/>
</dbReference>
<evidence type="ECO:0000256" key="5">
    <source>
        <dbReference type="ARBA" id="ARBA00022741"/>
    </source>
</evidence>
<keyword evidence="7" id="KW-0460">Magnesium</keyword>
<feature type="transmembrane region" description="Helical" evidence="12">
    <location>
        <begin position="79"/>
        <end position="102"/>
    </location>
</feature>